<gene>
    <name evidence="2" type="ORF">HUE57_14465</name>
</gene>
<dbReference type="AlphaFoldDB" id="A0A6N0I1E2"/>
<dbReference type="InterPro" id="IPR043128">
    <property type="entry name" value="Rev_trsase/Diguanyl_cyclase"/>
</dbReference>
<dbReference type="Proteomes" id="UP000509658">
    <property type="component" value="Chromosome"/>
</dbReference>
<dbReference type="SUPFAM" id="SSF55073">
    <property type="entry name" value="Nucleotide cyclase"/>
    <property type="match status" value="1"/>
</dbReference>
<feature type="domain" description="GGDEF" evidence="1">
    <location>
        <begin position="10"/>
        <end position="43"/>
    </location>
</feature>
<accession>A0A6N0I1E2</accession>
<protein>
    <submittedName>
        <fullName evidence="2">Diguanylate cyclase</fullName>
    </submittedName>
</protein>
<dbReference type="Pfam" id="PF00990">
    <property type="entry name" value="GGDEF"/>
    <property type="match status" value="1"/>
</dbReference>
<dbReference type="InterPro" id="IPR000160">
    <property type="entry name" value="GGDEF_dom"/>
</dbReference>
<reference evidence="2 3" key="1">
    <citation type="submission" date="2020-05" db="EMBL/GenBank/DDBJ databases">
        <title>Horizontal transmission and recombination maintain forever young bacterial symbiont genomes.</title>
        <authorList>
            <person name="Russell S.L."/>
            <person name="Pepper-Tunick E."/>
            <person name="Svedberg J."/>
            <person name="Byrne A."/>
            <person name="Ruelas Castillo J."/>
            <person name="Vollmers C."/>
            <person name="Beinart R.A."/>
            <person name="Corbett-Detig R."/>
        </authorList>
    </citation>
    <scope>NUCLEOTIDE SEQUENCE [LARGE SCALE GENOMIC DNA]</scope>
    <source>
        <strain evidence="2">Santa_Monica_outfall</strain>
    </source>
</reference>
<dbReference type="InterPro" id="IPR029787">
    <property type="entry name" value="Nucleotide_cyclase"/>
</dbReference>
<sequence>MCCGRQHPAYNGKLGISIYPDDGLDMLTLVRNADTAMYQAKERVETPINSIHASLPIQPLNVFALNQTLEML</sequence>
<organism evidence="2 3">
    <name type="scientific">Candidatus Reidiella endopervernicosa</name>
    <dbReference type="NCBI Taxonomy" id="2738883"/>
    <lineage>
        <taxon>Bacteria</taxon>
        <taxon>Pseudomonadati</taxon>
        <taxon>Pseudomonadota</taxon>
        <taxon>Gammaproteobacteria</taxon>
        <taxon>Candidatus Reidiella</taxon>
    </lineage>
</organism>
<keyword evidence="3" id="KW-1185">Reference proteome</keyword>
<evidence type="ECO:0000313" key="2">
    <source>
        <dbReference type="EMBL" id="QKQ28291.1"/>
    </source>
</evidence>
<dbReference type="KEGG" id="rev:HUE57_14465"/>
<evidence type="ECO:0000313" key="3">
    <source>
        <dbReference type="Proteomes" id="UP000509658"/>
    </source>
</evidence>
<evidence type="ECO:0000259" key="1">
    <source>
        <dbReference type="Pfam" id="PF00990"/>
    </source>
</evidence>
<dbReference type="EMBL" id="CP054491">
    <property type="protein sequence ID" value="QKQ28291.1"/>
    <property type="molecule type" value="Genomic_DNA"/>
</dbReference>
<name>A0A6N0I1E2_9GAMM</name>
<proteinExistence type="predicted"/>
<dbReference type="Gene3D" id="3.30.70.270">
    <property type="match status" value="1"/>
</dbReference>